<feature type="signal peptide" evidence="1">
    <location>
        <begin position="1"/>
        <end position="22"/>
    </location>
</feature>
<dbReference type="SMART" id="SM00257">
    <property type="entry name" value="LysM"/>
    <property type="match status" value="1"/>
</dbReference>
<name>A0A5C4RPZ3_9GAMM</name>
<dbReference type="CDD" id="cd00118">
    <property type="entry name" value="LysM"/>
    <property type="match status" value="1"/>
</dbReference>
<dbReference type="Gene3D" id="3.10.350.10">
    <property type="entry name" value="LysM domain"/>
    <property type="match status" value="1"/>
</dbReference>
<proteinExistence type="predicted"/>
<evidence type="ECO:0000256" key="1">
    <source>
        <dbReference type="SAM" id="SignalP"/>
    </source>
</evidence>
<protein>
    <submittedName>
        <fullName evidence="3">LysM domain-containing protein</fullName>
    </submittedName>
</protein>
<reference evidence="3 4" key="1">
    <citation type="submission" date="2019-03" db="EMBL/GenBank/DDBJ databases">
        <title>Arenimonas daejeonensis sp. nov., isolated from compost.</title>
        <authorList>
            <person name="Jeon C.O."/>
        </authorList>
    </citation>
    <scope>NUCLEOTIDE SEQUENCE [LARGE SCALE GENOMIC DNA]</scope>
    <source>
        <strain evidence="3 4">R29</strain>
    </source>
</reference>
<keyword evidence="4" id="KW-1185">Reference proteome</keyword>
<gene>
    <name evidence="3" type="ORF">E1B00_12025</name>
</gene>
<dbReference type="InterPro" id="IPR052196">
    <property type="entry name" value="Bact_Kbp"/>
</dbReference>
<dbReference type="OrthoDB" id="9765158at2"/>
<dbReference type="Proteomes" id="UP000305760">
    <property type="component" value="Unassembled WGS sequence"/>
</dbReference>
<dbReference type="PROSITE" id="PS51782">
    <property type="entry name" value="LYSM"/>
    <property type="match status" value="1"/>
</dbReference>
<dbReference type="InterPro" id="IPR018392">
    <property type="entry name" value="LysM"/>
</dbReference>
<dbReference type="RefSeq" id="WP_139449123.1">
    <property type="nucleotide sequence ID" value="NZ_SMDR01000003.1"/>
</dbReference>
<evidence type="ECO:0000313" key="3">
    <source>
        <dbReference type="EMBL" id="TNJ33034.1"/>
    </source>
</evidence>
<dbReference type="PANTHER" id="PTHR34700:SF4">
    <property type="entry name" value="PHAGE-LIKE ELEMENT PBSX PROTEIN XKDP"/>
    <property type="match status" value="1"/>
</dbReference>
<organism evidence="3 4">
    <name type="scientific">Arenimonas terrae</name>
    <dbReference type="NCBI Taxonomy" id="2546226"/>
    <lineage>
        <taxon>Bacteria</taxon>
        <taxon>Pseudomonadati</taxon>
        <taxon>Pseudomonadota</taxon>
        <taxon>Gammaproteobacteria</taxon>
        <taxon>Lysobacterales</taxon>
        <taxon>Lysobacteraceae</taxon>
        <taxon>Arenimonas</taxon>
    </lineage>
</organism>
<dbReference type="Pfam" id="PF01476">
    <property type="entry name" value="LysM"/>
    <property type="match status" value="1"/>
</dbReference>
<dbReference type="InterPro" id="IPR036779">
    <property type="entry name" value="LysM_dom_sf"/>
</dbReference>
<feature type="domain" description="LysM" evidence="2">
    <location>
        <begin position="31"/>
        <end position="79"/>
    </location>
</feature>
<accession>A0A5C4RPZ3</accession>
<dbReference type="PANTHER" id="PTHR34700">
    <property type="entry name" value="POTASSIUM BINDING PROTEIN KBP"/>
    <property type="match status" value="1"/>
</dbReference>
<dbReference type="AlphaFoldDB" id="A0A5C4RPZ3"/>
<dbReference type="EMBL" id="SMDR01000003">
    <property type="protein sequence ID" value="TNJ33034.1"/>
    <property type="molecule type" value="Genomic_DNA"/>
</dbReference>
<evidence type="ECO:0000259" key="2">
    <source>
        <dbReference type="PROSITE" id="PS51782"/>
    </source>
</evidence>
<comment type="caution">
    <text evidence="3">The sequence shown here is derived from an EMBL/GenBank/DDBJ whole genome shotgun (WGS) entry which is preliminary data.</text>
</comment>
<keyword evidence="1" id="KW-0732">Signal</keyword>
<evidence type="ECO:0000313" key="4">
    <source>
        <dbReference type="Proteomes" id="UP000305760"/>
    </source>
</evidence>
<sequence length="368" mass="40524">MFKRLLAVSAAMLLTLATAAIADELRGDHPTTYTVKKGDTLWDIAGRFLKKPWLWPEIWQANPQVKNPHLIYPGDVLSLVYIDGEPVIQSEGPQIGEAIDTIPLSDIEPFLKQFTVVDDVKSLPYVVGLEEDRLYSTAGQLVYVRGLEGAQPGQVVDLARPVYVFGGGKGKEQPGHSDLNFRGDREHKHWTNPKGFGEAGGEFLGHELQIHATGEVTQIQGEVTVVVLREEGREIRVGDRVLPTEAQPYDLQFMPRAPDSIPERARILAVADGMEAGPKVVVAISAGARDGIRNGHVMSIWHDGANRPDVVAHRNKLAANADKVAMPDDFLGRLMVFRTFDKVSYALVMEGIRPVRQGDLLKHPDATQ</sequence>
<feature type="chain" id="PRO_5022874308" evidence="1">
    <location>
        <begin position="23"/>
        <end position="368"/>
    </location>
</feature>
<dbReference type="SUPFAM" id="SSF54106">
    <property type="entry name" value="LysM domain"/>
    <property type="match status" value="1"/>
</dbReference>